<comment type="function">
    <text evidence="5">Involved in the anomeric conversion of L-rhamnose.</text>
</comment>
<dbReference type="InterPro" id="IPR011008">
    <property type="entry name" value="Dimeric_a/b-barrel"/>
</dbReference>
<dbReference type="GO" id="GO:0019301">
    <property type="term" value="P:rhamnose catabolic process"/>
    <property type="evidence" value="ECO:0007669"/>
    <property type="project" value="TreeGrafter"/>
</dbReference>
<dbReference type="InterPro" id="IPR008000">
    <property type="entry name" value="Rham/fucose_mutarotase"/>
</dbReference>
<feature type="binding site" evidence="5">
    <location>
        <begin position="76"/>
        <end position="77"/>
    </location>
    <ligand>
        <name>substrate</name>
    </ligand>
</feature>
<keyword evidence="1 5" id="KW-0963">Cytoplasm</keyword>
<evidence type="ECO:0000313" key="6">
    <source>
        <dbReference type="EMBL" id="MXN19380.1"/>
    </source>
</evidence>
<feature type="active site" description="Proton donor" evidence="5">
    <location>
        <position position="22"/>
    </location>
</feature>
<keyword evidence="4 5" id="KW-0684">Rhamnose metabolism</keyword>
<feature type="binding site" evidence="5">
    <location>
        <position position="18"/>
    </location>
    <ligand>
        <name>substrate</name>
    </ligand>
</feature>
<name>A0A6L7G7S5_9RHOB</name>
<comment type="pathway">
    <text evidence="5">Carbohydrate metabolism; L-rhamnose metabolism.</text>
</comment>
<feature type="binding site" evidence="5">
    <location>
        <position position="41"/>
    </location>
    <ligand>
        <name>substrate</name>
    </ligand>
</feature>
<reference evidence="6 7" key="1">
    <citation type="submission" date="2019-12" db="EMBL/GenBank/DDBJ databases">
        <authorList>
            <person name="Li M."/>
        </authorList>
    </citation>
    <scope>NUCLEOTIDE SEQUENCE [LARGE SCALE GENOMIC DNA]</scope>
    <source>
        <strain evidence="6 7">GBMRC 2024</strain>
    </source>
</reference>
<dbReference type="GO" id="GO:0005737">
    <property type="term" value="C:cytoplasm"/>
    <property type="evidence" value="ECO:0007669"/>
    <property type="project" value="UniProtKB-SubCell"/>
</dbReference>
<dbReference type="AlphaFoldDB" id="A0A6L7G7S5"/>
<evidence type="ECO:0000256" key="4">
    <source>
        <dbReference type="ARBA" id="ARBA00023308"/>
    </source>
</evidence>
<proteinExistence type="inferred from homology"/>
<sequence length="104" mass="12248">MEKHAFRMTLNPGCLEEYRKRHDEIWPELVTLLKDAGVEDYSIHFDPETNALFGVLWRRKDHAMAALPDHPVMQQWWAHMADIMATHPDNRPREAPLIPVFHLP</sequence>
<dbReference type="GO" id="GO:0062192">
    <property type="term" value="F:L-rhamnose mutarotase activity"/>
    <property type="evidence" value="ECO:0007669"/>
    <property type="project" value="UniProtKB-EC"/>
</dbReference>
<dbReference type="UniPathway" id="UPA00125"/>
<evidence type="ECO:0000256" key="2">
    <source>
        <dbReference type="ARBA" id="ARBA00023235"/>
    </source>
</evidence>
<dbReference type="PANTHER" id="PTHR34389">
    <property type="entry name" value="L-RHAMNOSE MUTAROTASE"/>
    <property type="match status" value="1"/>
</dbReference>
<accession>A0A6L7G7S5</accession>
<dbReference type="HAMAP" id="MF_01663">
    <property type="entry name" value="L_rham_rotase"/>
    <property type="match status" value="1"/>
</dbReference>
<comment type="similarity">
    <text evidence="5">Belongs to the rhamnose mutarotase family.</text>
</comment>
<dbReference type="EC" id="5.1.3.32" evidence="5"/>
<dbReference type="Pfam" id="PF05336">
    <property type="entry name" value="rhaM"/>
    <property type="match status" value="1"/>
</dbReference>
<comment type="caution">
    <text evidence="6">The sequence shown here is derived from an EMBL/GenBank/DDBJ whole genome shotgun (WGS) entry which is preliminary data.</text>
</comment>
<evidence type="ECO:0000256" key="3">
    <source>
        <dbReference type="ARBA" id="ARBA00023277"/>
    </source>
</evidence>
<dbReference type="PANTHER" id="PTHR34389:SF2">
    <property type="entry name" value="L-RHAMNOSE MUTAROTASE"/>
    <property type="match status" value="1"/>
</dbReference>
<dbReference type="SUPFAM" id="SSF54909">
    <property type="entry name" value="Dimeric alpha+beta barrel"/>
    <property type="match status" value="1"/>
</dbReference>
<dbReference type="EMBL" id="WUMU01000018">
    <property type="protein sequence ID" value="MXN19380.1"/>
    <property type="molecule type" value="Genomic_DNA"/>
</dbReference>
<keyword evidence="3 5" id="KW-0119">Carbohydrate metabolism</keyword>
<gene>
    <name evidence="5" type="primary">rhaM</name>
    <name evidence="6" type="ORF">GR170_16205</name>
</gene>
<evidence type="ECO:0000313" key="7">
    <source>
        <dbReference type="Proteomes" id="UP000477911"/>
    </source>
</evidence>
<dbReference type="InterPro" id="IPR013448">
    <property type="entry name" value="L-rhamnose_mutarotase"/>
</dbReference>
<keyword evidence="7" id="KW-1185">Reference proteome</keyword>
<keyword evidence="2 5" id="KW-0413">Isomerase</keyword>
<dbReference type="Gene3D" id="3.30.70.100">
    <property type="match status" value="1"/>
</dbReference>
<dbReference type="RefSeq" id="WP_160895508.1">
    <property type="nucleotide sequence ID" value="NZ_WUMU01000018.1"/>
</dbReference>
<evidence type="ECO:0000256" key="5">
    <source>
        <dbReference type="HAMAP-Rule" id="MF_01663"/>
    </source>
</evidence>
<dbReference type="Proteomes" id="UP000477911">
    <property type="component" value="Unassembled WGS sequence"/>
</dbReference>
<comment type="subunit">
    <text evidence="5">Homodimer.</text>
</comment>
<comment type="catalytic activity">
    <reaction evidence="5">
        <text>alpha-L-rhamnose = beta-L-rhamnose</text>
        <dbReference type="Rhea" id="RHEA:25584"/>
        <dbReference type="ChEBI" id="CHEBI:27586"/>
        <dbReference type="ChEBI" id="CHEBI:27907"/>
        <dbReference type="EC" id="5.1.3.32"/>
    </reaction>
</comment>
<organism evidence="6 7">
    <name type="scientific">Pseudooceanicola albus</name>
    <dbReference type="NCBI Taxonomy" id="2692189"/>
    <lineage>
        <taxon>Bacteria</taxon>
        <taxon>Pseudomonadati</taxon>
        <taxon>Pseudomonadota</taxon>
        <taxon>Alphaproteobacteria</taxon>
        <taxon>Rhodobacterales</taxon>
        <taxon>Paracoccaceae</taxon>
        <taxon>Pseudooceanicola</taxon>
    </lineage>
</organism>
<comment type="subcellular location">
    <subcellularLocation>
        <location evidence="5">Cytoplasm</location>
    </subcellularLocation>
</comment>
<evidence type="ECO:0000256" key="1">
    <source>
        <dbReference type="ARBA" id="ARBA00022490"/>
    </source>
</evidence>
<protein>
    <recommendedName>
        <fullName evidence="5">L-rhamnose mutarotase</fullName>
        <ecNumber evidence="5">5.1.3.32</ecNumber>
    </recommendedName>
    <alternativeName>
        <fullName evidence="5">Rhamnose 1-epimerase</fullName>
    </alternativeName>
    <alternativeName>
        <fullName evidence="5">Type-3 mutarotase</fullName>
    </alternativeName>
</protein>